<dbReference type="AlphaFoldDB" id="A0A1I7X2A9"/>
<organism evidence="1 2">
    <name type="scientific">Heterorhabditis bacteriophora</name>
    <name type="common">Entomopathogenic nematode worm</name>
    <dbReference type="NCBI Taxonomy" id="37862"/>
    <lineage>
        <taxon>Eukaryota</taxon>
        <taxon>Metazoa</taxon>
        <taxon>Ecdysozoa</taxon>
        <taxon>Nematoda</taxon>
        <taxon>Chromadorea</taxon>
        <taxon>Rhabditida</taxon>
        <taxon>Rhabditina</taxon>
        <taxon>Rhabditomorpha</taxon>
        <taxon>Strongyloidea</taxon>
        <taxon>Heterorhabditidae</taxon>
        <taxon>Heterorhabditis</taxon>
    </lineage>
</organism>
<protein>
    <submittedName>
        <fullName evidence="2">Uncharacterized protein</fullName>
    </submittedName>
</protein>
<reference evidence="2" key="1">
    <citation type="submission" date="2016-11" db="UniProtKB">
        <authorList>
            <consortium name="WormBaseParasite"/>
        </authorList>
    </citation>
    <scope>IDENTIFICATION</scope>
</reference>
<evidence type="ECO:0000313" key="1">
    <source>
        <dbReference type="Proteomes" id="UP000095283"/>
    </source>
</evidence>
<evidence type="ECO:0000313" key="2">
    <source>
        <dbReference type="WBParaSite" id="Hba_11596"/>
    </source>
</evidence>
<keyword evidence="1" id="KW-1185">Reference proteome</keyword>
<accession>A0A1I7X2A9</accession>
<name>A0A1I7X2A9_HETBA</name>
<sequence length="19" mass="2353">MFFLNISTIYFLYDCDFSL</sequence>
<dbReference type="Proteomes" id="UP000095283">
    <property type="component" value="Unplaced"/>
</dbReference>
<dbReference type="WBParaSite" id="Hba_11596">
    <property type="protein sequence ID" value="Hba_11596"/>
    <property type="gene ID" value="Hba_11596"/>
</dbReference>
<proteinExistence type="predicted"/>